<evidence type="ECO:0000313" key="8">
    <source>
        <dbReference type="Proteomes" id="UP000836402"/>
    </source>
</evidence>
<dbReference type="Gene3D" id="4.10.410.60">
    <property type="match status" value="1"/>
</dbReference>
<dbReference type="SUPFAM" id="SSF143034">
    <property type="entry name" value="L35p-like"/>
    <property type="match status" value="1"/>
</dbReference>
<dbReference type="EMBL" id="LWDD02000351">
    <property type="protein sequence ID" value="KAE8261540.1"/>
    <property type="molecule type" value="Genomic_DNA"/>
</dbReference>
<keyword evidence="3" id="KW-0687">Ribonucleoprotein</keyword>
<feature type="compositionally biased region" description="Low complexity" evidence="4">
    <location>
        <begin position="32"/>
        <end position="53"/>
    </location>
</feature>
<dbReference type="GO" id="GO:0003735">
    <property type="term" value="F:structural constituent of ribosome"/>
    <property type="evidence" value="ECO:0007669"/>
    <property type="project" value="InterPro"/>
</dbReference>
<gene>
    <name evidence="6" type="ORF">A4X03_0g3164</name>
    <name evidence="5" type="ORF">JKIAZH3_G7886</name>
</gene>
<sequence>MSVLNSRILATAARATASAVAARAPTALTTLARRQAASPSRSLSTSRTRPNTRCTSATPLIPTGSGSASFCSAAVRSGASGSHGGGKLKTHMGTKKRFFPVGSIVGMFKRGRAGKSHLNSHMSSVRRSRLRGMAITPPGQTARHLKRLLGPIL</sequence>
<evidence type="ECO:0008006" key="9">
    <source>
        <dbReference type="Google" id="ProtNLM"/>
    </source>
</evidence>
<feature type="region of interest" description="Disordered" evidence="4">
    <location>
        <begin position="32"/>
        <end position="60"/>
    </location>
</feature>
<reference evidence="5" key="3">
    <citation type="submission" date="2020-10" db="EMBL/GenBank/DDBJ databases">
        <authorList>
            <person name="Sedaghatjoo S."/>
        </authorList>
    </citation>
    <scope>NUCLEOTIDE SEQUENCE</scope>
    <source>
        <strain evidence="5">AZH3</strain>
    </source>
</reference>
<reference evidence="6" key="2">
    <citation type="journal article" date="2019" name="IMA Fungus">
        <title>Genome sequencing and comparison of five Tilletia species to identify candidate genes for the detection of regulated species infecting wheat.</title>
        <authorList>
            <person name="Nguyen H.D.T."/>
            <person name="Sultana T."/>
            <person name="Kesanakurti P."/>
            <person name="Hambleton S."/>
        </authorList>
    </citation>
    <scope>NUCLEOTIDE SEQUENCE</scope>
    <source>
        <strain evidence="6">DAOMC 238032</strain>
    </source>
</reference>
<reference evidence="6" key="1">
    <citation type="submission" date="2016-04" db="EMBL/GenBank/DDBJ databases">
        <authorList>
            <person name="Nguyen H.D."/>
            <person name="Kesanakurti P."/>
            <person name="Cullis J."/>
            <person name="Levesque C.A."/>
            <person name="Hambleton S."/>
        </authorList>
    </citation>
    <scope>NUCLEOTIDE SEQUENCE</scope>
    <source>
        <strain evidence="6">DAOMC 238032</strain>
    </source>
</reference>
<dbReference type="GO" id="GO:0015934">
    <property type="term" value="C:large ribosomal subunit"/>
    <property type="evidence" value="ECO:0007669"/>
    <property type="project" value="TreeGrafter"/>
</dbReference>
<proteinExistence type="inferred from homology"/>
<evidence type="ECO:0000313" key="7">
    <source>
        <dbReference type="Proteomes" id="UP000077671"/>
    </source>
</evidence>
<keyword evidence="8" id="KW-1185">Reference proteome</keyword>
<dbReference type="Proteomes" id="UP000836402">
    <property type="component" value="Unassembled WGS sequence"/>
</dbReference>
<comment type="similarity">
    <text evidence="1">Belongs to the bacterial ribosomal protein bL35 family.</text>
</comment>
<dbReference type="InterPro" id="IPR021137">
    <property type="entry name" value="Ribosomal_bL35-like"/>
</dbReference>
<dbReference type="PANTHER" id="PTHR33343">
    <property type="entry name" value="54S RIBOSOMAL PROTEIN BL35M"/>
    <property type="match status" value="1"/>
</dbReference>
<dbReference type="HAMAP" id="MF_00514">
    <property type="entry name" value="Ribosomal_bL35"/>
    <property type="match status" value="1"/>
</dbReference>
<evidence type="ECO:0000256" key="4">
    <source>
        <dbReference type="SAM" id="MobiDB-lite"/>
    </source>
</evidence>
<evidence type="ECO:0000313" key="5">
    <source>
        <dbReference type="EMBL" id="CAD6918462.1"/>
    </source>
</evidence>
<evidence type="ECO:0000313" key="6">
    <source>
        <dbReference type="EMBL" id="KAE8261540.1"/>
    </source>
</evidence>
<dbReference type="AlphaFoldDB" id="A0A177V962"/>
<dbReference type="PANTHER" id="PTHR33343:SF1">
    <property type="entry name" value="LARGE RIBOSOMAL SUBUNIT PROTEIN BL35M"/>
    <property type="match status" value="1"/>
</dbReference>
<evidence type="ECO:0000256" key="2">
    <source>
        <dbReference type="ARBA" id="ARBA00022980"/>
    </source>
</evidence>
<comment type="caution">
    <text evidence="6">The sequence shown here is derived from an EMBL/GenBank/DDBJ whole genome shotgun (WGS) entry which is preliminary data.</text>
</comment>
<dbReference type="InterPro" id="IPR037229">
    <property type="entry name" value="Ribosomal_bL35_sf"/>
</dbReference>
<accession>A0A177V962</accession>
<dbReference type="EMBL" id="CAJHJG010002180">
    <property type="protein sequence ID" value="CAD6918462.1"/>
    <property type="molecule type" value="Genomic_DNA"/>
</dbReference>
<organism evidence="6 7">
    <name type="scientific">Tilletia caries</name>
    <name type="common">wheat bunt fungus</name>
    <dbReference type="NCBI Taxonomy" id="13290"/>
    <lineage>
        <taxon>Eukaryota</taxon>
        <taxon>Fungi</taxon>
        <taxon>Dikarya</taxon>
        <taxon>Basidiomycota</taxon>
        <taxon>Ustilaginomycotina</taxon>
        <taxon>Exobasidiomycetes</taxon>
        <taxon>Tilletiales</taxon>
        <taxon>Tilletiaceae</taxon>
        <taxon>Tilletia</taxon>
    </lineage>
</organism>
<evidence type="ECO:0000256" key="3">
    <source>
        <dbReference type="ARBA" id="ARBA00023274"/>
    </source>
</evidence>
<dbReference type="Pfam" id="PF01632">
    <property type="entry name" value="Ribosomal_L35p"/>
    <property type="match status" value="1"/>
</dbReference>
<dbReference type="GO" id="GO:0006412">
    <property type="term" value="P:translation"/>
    <property type="evidence" value="ECO:0007669"/>
    <property type="project" value="InterPro"/>
</dbReference>
<keyword evidence="2" id="KW-0689">Ribosomal protein</keyword>
<dbReference type="InterPro" id="IPR001706">
    <property type="entry name" value="Ribosomal_bL35"/>
</dbReference>
<name>A0A177V962_9BASI</name>
<protein>
    <recommendedName>
        <fullName evidence="9">50S ribosomal protein L35</fullName>
    </recommendedName>
</protein>
<evidence type="ECO:0000256" key="1">
    <source>
        <dbReference type="ARBA" id="ARBA00006598"/>
    </source>
</evidence>
<dbReference type="Proteomes" id="UP000077671">
    <property type="component" value="Unassembled WGS sequence"/>
</dbReference>